<evidence type="ECO:0000256" key="12">
    <source>
        <dbReference type="ARBA" id="ARBA00034000"/>
    </source>
</evidence>
<dbReference type="Pfam" id="PF07943">
    <property type="entry name" value="PBP5_C"/>
    <property type="match status" value="1"/>
</dbReference>
<feature type="chain" id="PRO_5045677968" description="serine-type D-Ala-D-Ala carboxypeptidase" evidence="15">
    <location>
        <begin position="49"/>
        <end position="492"/>
    </location>
</feature>
<keyword evidence="11" id="KW-0961">Cell wall biogenesis/degradation</keyword>
<keyword evidence="5 17" id="KW-0121">Carboxypeptidase</keyword>
<dbReference type="InterPro" id="IPR012338">
    <property type="entry name" value="Beta-lactam/transpept-like"/>
</dbReference>
<comment type="catalytic activity">
    <reaction evidence="12">
        <text>Preferential cleavage: (Ac)2-L-Lys-D-Ala-|-D-Ala. Also transpeptidation of peptidyl-alanyl moieties that are N-acyl substituents of D-alanine.</text>
        <dbReference type="EC" id="3.4.16.4"/>
    </reaction>
</comment>
<comment type="similarity">
    <text evidence="3 13">Belongs to the peptidase S11 family.</text>
</comment>
<keyword evidence="8 17" id="KW-0378">Hydrolase</keyword>
<comment type="pathway">
    <text evidence="2">Cell wall biogenesis; peptidoglycan biosynthesis.</text>
</comment>
<evidence type="ECO:0000256" key="7">
    <source>
        <dbReference type="ARBA" id="ARBA00022729"/>
    </source>
</evidence>
<dbReference type="Gene3D" id="2.60.410.10">
    <property type="entry name" value="D-Ala-D-Ala carboxypeptidase, C-terminal domain"/>
    <property type="match status" value="1"/>
</dbReference>
<organism evidence="17 18">
    <name type="scientific">Paenibacillus turicensis</name>
    <dbReference type="NCBI Taxonomy" id="160487"/>
    <lineage>
        <taxon>Bacteria</taxon>
        <taxon>Bacillati</taxon>
        <taxon>Bacillota</taxon>
        <taxon>Bacilli</taxon>
        <taxon>Bacillales</taxon>
        <taxon>Paenibacillaceae</taxon>
        <taxon>Paenibacillus</taxon>
    </lineage>
</organism>
<keyword evidence="6" id="KW-0645">Protease</keyword>
<evidence type="ECO:0000256" key="4">
    <source>
        <dbReference type="ARBA" id="ARBA00012448"/>
    </source>
</evidence>
<feature type="signal peptide" evidence="15">
    <location>
        <begin position="1"/>
        <end position="48"/>
    </location>
</feature>
<dbReference type="InterPro" id="IPR001967">
    <property type="entry name" value="Peptidase_S11_N"/>
</dbReference>
<evidence type="ECO:0000256" key="2">
    <source>
        <dbReference type="ARBA" id="ARBA00004752"/>
    </source>
</evidence>
<evidence type="ECO:0000256" key="8">
    <source>
        <dbReference type="ARBA" id="ARBA00022801"/>
    </source>
</evidence>
<dbReference type="RefSeq" id="WP_342453987.1">
    <property type="nucleotide sequence ID" value="NZ_JAGGKG010000029.1"/>
</dbReference>
<feature type="domain" description="Peptidase S11 D-Ala-D-Ala carboxypeptidase A C-terminal" evidence="16">
    <location>
        <begin position="365"/>
        <end position="466"/>
    </location>
</feature>
<keyword evidence="18" id="KW-1185">Reference proteome</keyword>
<dbReference type="EMBL" id="JAGGKG010000029">
    <property type="protein sequence ID" value="MBP1907619.1"/>
    <property type="molecule type" value="Genomic_DNA"/>
</dbReference>
<evidence type="ECO:0000256" key="10">
    <source>
        <dbReference type="ARBA" id="ARBA00022984"/>
    </source>
</evidence>
<proteinExistence type="inferred from homology"/>
<name>A0ABS4FYR9_9BACL</name>
<feature type="compositionally biased region" description="Basic and acidic residues" evidence="14">
    <location>
        <begin position="62"/>
        <end position="80"/>
    </location>
</feature>
<evidence type="ECO:0000256" key="6">
    <source>
        <dbReference type="ARBA" id="ARBA00022670"/>
    </source>
</evidence>
<dbReference type="InterPro" id="IPR015956">
    <property type="entry name" value="Peniciliin-bd_prot_C_sf"/>
</dbReference>
<accession>A0ABS4FYR9</accession>
<reference evidence="17 18" key="1">
    <citation type="submission" date="2021-03" db="EMBL/GenBank/DDBJ databases">
        <title>Genomic Encyclopedia of Type Strains, Phase IV (KMG-IV): sequencing the most valuable type-strain genomes for metagenomic binning, comparative biology and taxonomic classification.</title>
        <authorList>
            <person name="Goeker M."/>
        </authorList>
    </citation>
    <scope>NUCLEOTIDE SEQUENCE [LARGE SCALE GENOMIC DNA]</scope>
    <source>
        <strain evidence="17 18">DSM 14349</strain>
    </source>
</reference>
<dbReference type="PANTHER" id="PTHR21581:SF11">
    <property type="entry name" value="D-ALANYL-D-ALANINE CARBOXYPEPTIDASE DACA"/>
    <property type="match status" value="1"/>
</dbReference>
<dbReference type="SMART" id="SM00936">
    <property type="entry name" value="PBP5_C"/>
    <property type="match status" value="1"/>
</dbReference>
<dbReference type="EC" id="3.4.16.4" evidence="4"/>
<feature type="region of interest" description="Disordered" evidence="14">
    <location>
        <begin position="1"/>
        <end position="21"/>
    </location>
</feature>
<comment type="function">
    <text evidence="1">Removes C-terminal D-alanyl residues from sugar-peptide cell wall precursors.</text>
</comment>
<evidence type="ECO:0000256" key="15">
    <source>
        <dbReference type="SAM" id="SignalP"/>
    </source>
</evidence>
<dbReference type="SUPFAM" id="SSF69189">
    <property type="entry name" value="Penicillin-binding protein associated domain"/>
    <property type="match status" value="1"/>
</dbReference>
<evidence type="ECO:0000256" key="14">
    <source>
        <dbReference type="SAM" id="MobiDB-lite"/>
    </source>
</evidence>
<dbReference type="PANTHER" id="PTHR21581">
    <property type="entry name" value="D-ALANYL-D-ALANINE CARBOXYPEPTIDASE"/>
    <property type="match status" value="1"/>
</dbReference>
<dbReference type="InterPro" id="IPR018044">
    <property type="entry name" value="Peptidase_S11"/>
</dbReference>
<feature type="region of interest" description="Disordered" evidence="14">
    <location>
        <begin position="56"/>
        <end position="80"/>
    </location>
</feature>
<evidence type="ECO:0000256" key="9">
    <source>
        <dbReference type="ARBA" id="ARBA00022960"/>
    </source>
</evidence>
<evidence type="ECO:0000256" key="3">
    <source>
        <dbReference type="ARBA" id="ARBA00007164"/>
    </source>
</evidence>
<evidence type="ECO:0000256" key="1">
    <source>
        <dbReference type="ARBA" id="ARBA00003217"/>
    </source>
</evidence>
<dbReference type="Pfam" id="PF00768">
    <property type="entry name" value="Peptidase_S11"/>
    <property type="match status" value="1"/>
</dbReference>
<keyword evidence="7 15" id="KW-0732">Signal</keyword>
<dbReference type="Proteomes" id="UP001519272">
    <property type="component" value="Unassembled WGS sequence"/>
</dbReference>
<gene>
    <name evidence="17" type="ORF">J2Z32_004296</name>
</gene>
<dbReference type="InterPro" id="IPR012907">
    <property type="entry name" value="Peptidase_S11_C"/>
</dbReference>
<dbReference type="GO" id="GO:0009002">
    <property type="term" value="F:serine-type D-Ala-D-Ala carboxypeptidase activity"/>
    <property type="evidence" value="ECO:0007669"/>
    <property type="project" value="UniProtKB-EC"/>
</dbReference>
<evidence type="ECO:0000313" key="18">
    <source>
        <dbReference type="Proteomes" id="UP001519272"/>
    </source>
</evidence>
<comment type="caution">
    <text evidence="17">The sequence shown here is derived from an EMBL/GenBank/DDBJ whole genome shotgun (WGS) entry which is preliminary data.</text>
</comment>
<evidence type="ECO:0000259" key="16">
    <source>
        <dbReference type="SMART" id="SM00936"/>
    </source>
</evidence>
<keyword evidence="9" id="KW-0133">Cell shape</keyword>
<dbReference type="PRINTS" id="PR00725">
    <property type="entry name" value="DADACBPTASE1"/>
</dbReference>
<keyword evidence="10" id="KW-0573">Peptidoglycan synthesis</keyword>
<dbReference type="SUPFAM" id="SSF56601">
    <property type="entry name" value="beta-lactamase/transpeptidase-like"/>
    <property type="match status" value="1"/>
</dbReference>
<dbReference type="Gene3D" id="3.40.710.10">
    <property type="entry name" value="DD-peptidase/beta-lactamase superfamily"/>
    <property type="match status" value="1"/>
</dbReference>
<evidence type="ECO:0000256" key="13">
    <source>
        <dbReference type="RuleBase" id="RU004016"/>
    </source>
</evidence>
<sequence length="492" mass="53924">MKFNLNQNNQNDNKKVKKSKRQIIRRSVSSILLVNMLCLSLVPPMASASNTLLASATNESNQKTDENKKSEATPKTEVKAKTTLPSVQSLDLKVKSAILIEASSGQVLLNVNGDEALPPASMTKMMTEYIVADLVKKGEHKWDEMVTVRKNAAQTIGSRIFLAEGDQHTIEQLYIAMAVGSANDATVALAEHIAGSEQEFVKMMNDEAKRMGMTATHFANSSGLDISDMPADFQPADKKETVMSARDAATLARYIVTDHPDFDRFTKIQSYKFRERDKKPIVNWNYMLEANKNVVNFKQFAYEGLDGLKTGHTTNAGGSFTGTAKRNGMRLISVVMGTKGTKTMKAENVRFVETAKVLDYGFNNFEAKQVVAPKATVAGNESVTVKRAKDTTVPIVSDEAVTFVVPKGADLSSMQTKVTLNDPETLVAPLKVGSVVGTVTYSYKDAGMDQPLEKTVNLITAQEAEKAGWFTLLLRAIGEFFSDLFNGIKNLF</sequence>
<feature type="compositionally biased region" description="Low complexity" evidence="14">
    <location>
        <begin position="1"/>
        <end position="11"/>
    </location>
</feature>
<protein>
    <recommendedName>
        <fullName evidence="4">serine-type D-Ala-D-Ala carboxypeptidase</fullName>
        <ecNumber evidence="4">3.4.16.4</ecNumber>
    </recommendedName>
</protein>
<dbReference type="InterPro" id="IPR037167">
    <property type="entry name" value="Peptidase_S11_C_sf"/>
</dbReference>
<evidence type="ECO:0000256" key="11">
    <source>
        <dbReference type="ARBA" id="ARBA00023316"/>
    </source>
</evidence>
<evidence type="ECO:0000313" key="17">
    <source>
        <dbReference type="EMBL" id="MBP1907619.1"/>
    </source>
</evidence>
<evidence type="ECO:0000256" key="5">
    <source>
        <dbReference type="ARBA" id="ARBA00022645"/>
    </source>
</evidence>